<feature type="transmembrane region" description="Helical" evidence="1">
    <location>
        <begin position="135"/>
        <end position="152"/>
    </location>
</feature>
<keyword evidence="1" id="KW-0812">Transmembrane</keyword>
<proteinExistence type="predicted"/>
<dbReference type="EMBL" id="FNJB01000001">
    <property type="protein sequence ID" value="SDN88773.1"/>
    <property type="molecule type" value="Genomic_DNA"/>
</dbReference>
<feature type="transmembrane region" description="Helical" evidence="1">
    <location>
        <begin position="12"/>
        <end position="37"/>
    </location>
</feature>
<evidence type="ECO:0000313" key="3">
    <source>
        <dbReference type="Proteomes" id="UP000199651"/>
    </source>
</evidence>
<dbReference type="AlphaFoldDB" id="A0A1H0F2I7"/>
<dbReference type="Proteomes" id="UP000199651">
    <property type="component" value="Unassembled WGS sequence"/>
</dbReference>
<sequence length="194" mass="20339">MVGAPWRSVVGQLVGVWVAATVGLFLAGHVALFAWLFQVRSGVVPALIALGMLAVALLCAGSLCWRGSTLTTTTRGKLAWTAAVTLLGIPVAVFVGAVTEALEPGVDLDFTGFMAVSAAFALVAGLMVNRVAARWACGCVLGAAVVVGLWLPTAAQTCAEDVADEPTSWLSPNPPACDRDVWRHFREFWSDLVD</sequence>
<feature type="transmembrane region" description="Helical" evidence="1">
    <location>
        <begin position="43"/>
        <end position="66"/>
    </location>
</feature>
<gene>
    <name evidence="2" type="ORF">SAMN05192558_101202</name>
</gene>
<keyword evidence="1" id="KW-0472">Membrane</keyword>
<name>A0A1H0F2I7_9PSEU</name>
<accession>A0A1H0F2I7</accession>
<protein>
    <submittedName>
        <fullName evidence="2">Uncharacterized protein</fullName>
    </submittedName>
</protein>
<feature type="transmembrane region" description="Helical" evidence="1">
    <location>
        <begin position="110"/>
        <end position="128"/>
    </location>
</feature>
<organism evidence="2 3">
    <name type="scientific">Actinokineospora alba</name>
    <dbReference type="NCBI Taxonomy" id="504798"/>
    <lineage>
        <taxon>Bacteria</taxon>
        <taxon>Bacillati</taxon>
        <taxon>Actinomycetota</taxon>
        <taxon>Actinomycetes</taxon>
        <taxon>Pseudonocardiales</taxon>
        <taxon>Pseudonocardiaceae</taxon>
        <taxon>Actinokineospora</taxon>
    </lineage>
</organism>
<feature type="transmembrane region" description="Helical" evidence="1">
    <location>
        <begin position="78"/>
        <end position="98"/>
    </location>
</feature>
<evidence type="ECO:0000313" key="2">
    <source>
        <dbReference type="EMBL" id="SDN88773.1"/>
    </source>
</evidence>
<evidence type="ECO:0000256" key="1">
    <source>
        <dbReference type="SAM" id="Phobius"/>
    </source>
</evidence>
<reference evidence="3" key="1">
    <citation type="submission" date="2016-10" db="EMBL/GenBank/DDBJ databases">
        <authorList>
            <person name="Varghese N."/>
            <person name="Submissions S."/>
        </authorList>
    </citation>
    <scope>NUCLEOTIDE SEQUENCE [LARGE SCALE GENOMIC DNA]</scope>
    <source>
        <strain evidence="3">IBRC-M 10655</strain>
    </source>
</reference>
<keyword evidence="1" id="KW-1133">Transmembrane helix</keyword>
<keyword evidence="3" id="KW-1185">Reference proteome</keyword>